<dbReference type="Gene3D" id="1.10.357.10">
    <property type="entry name" value="Tetracycline Repressor, domain 2"/>
    <property type="match status" value="1"/>
</dbReference>
<name>A0A6I1GPB5_9BIFI</name>
<proteinExistence type="predicted"/>
<evidence type="ECO:0000256" key="4">
    <source>
        <dbReference type="PROSITE-ProRule" id="PRU00335"/>
    </source>
</evidence>
<accession>A0A6I1GPB5</accession>
<feature type="region of interest" description="Disordered" evidence="5">
    <location>
        <begin position="220"/>
        <end position="242"/>
    </location>
</feature>
<evidence type="ECO:0000256" key="2">
    <source>
        <dbReference type="ARBA" id="ARBA00023125"/>
    </source>
</evidence>
<feature type="DNA-binding region" description="H-T-H motif" evidence="4">
    <location>
        <begin position="32"/>
        <end position="51"/>
    </location>
</feature>
<dbReference type="EMBL" id="WBVT01000027">
    <property type="protein sequence ID" value="KAB7789908.1"/>
    <property type="molecule type" value="Genomic_DNA"/>
</dbReference>
<keyword evidence="2 4" id="KW-0238">DNA-binding</keyword>
<evidence type="ECO:0000313" key="8">
    <source>
        <dbReference type="Proteomes" id="UP000441772"/>
    </source>
</evidence>
<feature type="domain" description="HTH tetR-type" evidence="6">
    <location>
        <begin position="8"/>
        <end position="69"/>
    </location>
</feature>
<evidence type="ECO:0000256" key="1">
    <source>
        <dbReference type="ARBA" id="ARBA00023015"/>
    </source>
</evidence>
<dbReference type="SUPFAM" id="SSF48498">
    <property type="entry name" value="Tetracyclin repressor-like, C-terminal domain"/>
    <property type="match status" value="1"/>
</dbReference>
<keyword evidence="3" id="KW-0804">Transcription</keyword>
<keyword evidence="1" id="KW-0805">Transcription regulation</keyword>
<dbReference type="PROSITE" id="PS50977">
    <property type="entry name" value="HTH_TETR_2"/>
    <property type="match status" value="1"/>
</dbReference>
<dbReference type="PANTHER" id="PTHR47506">
    <property type="entry name" value="TRANSCRIPTIONAL REGULATORY PROTEIN"/>
    <property type="match status" value="1"/>
</dbReference>
<comment type="caution">
    <text evidence="7">The sequence shown here is derived from an EMBL/GenBank/DDBJ whole genome shotgun (WGS) entry which is preliminary data.</text>
</comment>
<keyword evidence="8" id="KW-1185">Reference proteome</keyword>
<dbReference type="RefSeq" id="WP_152234894.1">
    <property type="nucleotide sequence ID" value="NZ_JBHSKZ010000009.1"/>
</dbReference>
<reference evidence="7 8" key="1">
    <citation type="submission" date="2019-09" db="EMBL/GenBank/DDBJ databases">
        <title>Characterization of the phylogenetic diversity of two novel species belonging to the genus Bifidobacterium: Bifidobacterium cebidarum sp. nov. and Bifidobacterium leontopitheci sp. nov.</title>
        <authorList>
            <person name="Lugli G.A."/>
            <person name="Duranti S."/>
            <person name="Milani C."/>
            <person name="Turroni F."/>
            <person name="Ventura M."/>
        </authorList>
    </citation>
    <scope>NUCLEOTIDE SEQUENCE [LARGE SCALE GENOMIC DNA]</scope>
    <source>
        <strain evidence="7 8">LMG 31471</strain>
    </source>
</reference>
<dbReference type="Pfam" id="PF00440">
    <property type="entry name" value="TetR_N"/>
    <property type="match status" value="1"/>
</dbReference>
<dbReference type="InterPro" id="IPR009057">
    <property type="entry name" value="Homeodomain-like_sf"/>
</dbReference>
<dbReference type="Proteomes" id="UP000441772">
    <property type="component" value="Unassembled WGS sequence"/>
</dbReference>
<evidence type="ECO:0000256" key="5">
    <source>
        <dbReference type="SAM" id="MobiDB-lite"/>
    </source>
</evidence>
<dbReference type="InterPro" id="IPR036271">
    <property type="entry name" value="Tet_transcr_reg_TetR-rel_C_sf"/>
</dbReference>
<protein>
    <submittedName>
        <fullName evidence="7">AcrR family transcriptional regulator</fullName>
    </submittedName>
</protein>
<dbReference type="SUPFAM" id="SSF46689">
    <property type="entry name" value="Homeodomain-like"/>
    <property type="match status" value="1"/>
</dbReference>
<organism evidence="7 8">
    <name type="scientific">Bifidobacterium leontopitheci</name>
    <dbReference type="NCBI Taxonomy" id="2650774"/>
    <lineage>
        <taxon>Bacteria</taxon>
        <taxon>Bacillati</taxon>
        <taxon>Actinomycetota</taxon>
        <taxon>Actinomycetes</taxon>
        <taxon>Bifidobacteriales</taxon>
        <taxon>Bifidobacteriaceae</taxon>
        <taxon>Bifidobacterium</taxon>
    </lineage>
</organism>
<evidence type="ECO:0000313" key="7">
    <source>
        <dbReference type="EMBL" id="KAB7789908.1"/>
    </source>
</evidence>
<dbReference type="InterPro" id="IPR001647">
    <property type="entry name" value="HTH_TetR"/>
</dbReference>
<evidence type="ECO:0000259" key="6">
    <source>
        <dbReference type="PROSITE" id="PS50977"/>
    </source>
</evidence>
<evidence type="ECO:0000256" key="3">
    <source>
        <dbReference type="ARBA" id="ARBA00023163"/>
    </source>
</evidence>
<dbReference type="AlphaFoldDB" id="A0A6I1GPB5"/>
<dbReference type="GO" id="GO:0003677">
    <property type="term" value="F:DNA binding"/>
    <property type="evidence" value="ECO:0007669"/>
    <property type="project" value="UniProtKB-UniRule"/>
</dbReference>
<dbReference type="PANTHER" id="PTHR47506:SF6">
    <property type="entry name" value="HTH-TYPE TRANSCRIPTIONAL REPRESSOR NEMR"/>
    <property type="match status" value="1"/>
</dbReference>
<sequence length="242" mass="27453">MARNAHPEITERRILKAARDLFMEKGYEKTSIQDIIDRLGDLSKGAIYHHFKSKEAILDRLTSDDWDYAQGESTRIADRDDLNGLEKLRALFKLAMGDREHNQLTRAATPFLDDPKTLDANLRFWANELPKHWLPFIEEGMADGSIPTTYPREAAQLVSLLGNYWLLPHFYPADRAELRHRVECLAAMLDAISVPVFDRELIDMCVDFYMPFGGDEITPGTTAAASNIPTQDASQPTSERSN</sequence>
<gene>
    <name evidence="7" type="ORF">F7D09_1575</name>
</gene>